<reference evidence="6 7" key="1">
    <citation type="submission" date="2022-03" db="EMBL/GenBank/DDBJ databases">
        <authorList>
            <person name="Macdonald S."/>
            <person name="Ahmed S."/>
            <person name="Newling K."/>
        </authorList>
    </citation>
    <scope>NUCLEOTIDE SEQUENCE [LARGE SCALE GENOMIC DNA]</scope>
</reference>
<dbReference type="EMBL" id="CAKOAT010351820">
    <property type="protein sequence ID" value="CAH8363034.1"/>
    <property type="molecule type" value="Genomic_DNA"/>
</dbReference>
<evidence type="ECO:0000256" key="4">
    <source>
        <dbReference type="SAM" id="MobiDB-lite"/>
    </source>
</evidence>
<protein>
    <recommendedName>
        <fullName evidence="5">E3 ubiquitin-protein ligase Sina-like RING finger domain-containing protein</fullName>
    </recommendedName>
</protein>
<evidence type="ECO:0000259" key="5">
    <source>
        <dbReference type="Pfam" id="PF21362"/>
    </source>
</evidence>
<evidence type="ECO:0000313" key="7">
    <source>
        <dbReference type="Proteomes" id="UP001642260"/>
    </source>
</evidence>
<dbReference type="AlphaFoldDB" id="A0ABC8KYI7"/>
<evidence type="ECO:0000256" key="2">
    <source>
        <dbReference type="ARBA" id="ARBA00022771"/>
    </source>
</evidence>
<keyword evidence="1" id="KW-0479">Metal-binding</keyword>
<proteinExistence type="predicted"/>
<evidence type="ECO:0000313" key="6">
    <source>
        <dbReference type="EMBL" id="CAH8363034.1"/>
    </source>
</evidence>
<keyword evidence="7" id="KW-1185">Reference proteome</keyword>
<evidence type="ECO:0000256" key="1">
    <source>
        <dbReference type="ARBA" id="ARBA00022723"/>
    </source>
</evidence>
<dbReference type="PANTHER" id="PTHR46632">
    <property type="entry name" value="E3 UBIQUITIN-PROTEIN LIGASE SINA-LIKE 4"/>
    <property type="match status" value="1"/>
</dbReference>
<feature type="region of interest" description="Disordered" evidence="4">
    <location>
        <begin position="1"/>
        <end position="39"/>
    </location>
</feature>
<dbReference type="PANTHER" id="PTHR46632:SF11">
    <property type="entry name" value="E3 UBIQUITIN-PROTEIN LIGASE SINA-LIKE 1-RELATED"/>
    <property type="match status" value="1"/>
</dbReference>
<keyword evidence="2" id="KW-0863">Zinc-finger</keyword>
<dbReference type="Pfam" id="PF21362">
    <property type="entry name" value="Sina_RING"/>
    <property type="match status" value="1"/>
</dbReference>
<gene>
    <name evidence="6" type="ORF">ERUC_LOCUS28790</name>
</gene>
<evidence type="ECO:0000256" key="3">
    <source>
        <dbReference type="ARBA" id="ARBA00022833"/>
    </source>
</evidence>
<comment type="caution">
    <text evidence="6">The sequence shown here is derived from an EMBL/GenBank/DDBJ whole genome shotgun (WGS) entry which is preliminary data.</text>
</comment>
<name>A0ABC8KYI7_ERUVS</name>
<dbReference type="Proteomes" id="UP001642260">
    <property type="component" value="Unassembled WGS sequence"/>
</dbReference>
<dbReference type="InterPro" id="IPR049548">
    <property type="entry name" value="Sina-like_RING"/>
</dbReference>
<organism evidence="6 7">
    <name type="scientific">Eruca vesicaria subsp. sativa</name>
    <name type="common">Garden rocket</name>
    <name type="synonym">Eruca sativa</name>
    <dbReference type="NCBI Taxonomy" id="29727"/>
    <lineage>
        <taxon>Eukaryota</taxon>
        <taxon>Viridiplantae</taxon>
        <taxon>Streptophyta</taxon>
        <taxon>Embryophyta</taxon>
        <taxon>Tracheophyta</taxon>
        <taxon>Spermatophyta</taxon>
        <taxon>Magnoliopsida</taxon>
        <taxon>eudicotyledons</taxon>
        <taxon>Gunneridae</taxon>
        <taxon>Pentapetalae</taxon>
        <taxon>rosids</taxon>
        <taxon>malvids</taxon>
        <taxon>Brassicales</taxon>
        <taxon>Brassicaceae</taxon>
        <taxon>Brassiceae</taxon>
        <taxon>Eruca</taxon>
    </lineage>
</organism>
<dbReference type="GO" id="GO:0008270">
    <property type="term" value="F:zinc ion binding"/>
    <property type="evidence" value="ECO:0007669"/>
    <property type="project" value="UniProtKB-KW"/>
</dbReference>
<sequence length="91" mass="10014">MNAEQAFTGEASSSHQQKRQRRLPSTFEEKVGENGRGTEARSGTMFDLGLLDCPVCCHALTNPIFQCDNGHIACSSCCLKLRRNVLPALYP</sequence>
<feature type="domain" description="E3 ubiquitin-protein ligase Sina-like RING finger" evidence="5">
    <location>
        <begin position="53"/>
        <end position="82"/>
    </location>
</feature>
<accession>A0ABC8KYI7</accession>
<keyword evidence="3" id="KW-0862">Zinc</keyword>
<dbReference type="InterPro" id="IPR044286">
    <property type="entry name" value="SINL_plant"/>
</dbReference>
<feature type="compositionally biased region" description="Basic and acidic residues" evidence="4">
    <location>
        <begin position="27"/>
        <end position="39"/>
    </location>
</feature>